<feature type="non-terminal residue" evidence="8">
    <location>
        <position position="1"/>
    </location>
</feature>
<comment type="similarity">
    <text evidence="2">Belongs to the nucleobase:cation symporter-2 (NCS2) (TC 2.A.40) family.</text>
</comment>
<evidence type="ECO:0000256" key="5">
    <source>
        <dbReference type="ARBA" id="ARBA00023136"/>
    </source>
</evidence>
<gene>
    <name evidence="8" type="primary">Dere\GG26279</name>
    <name evidence="8" type="synonym">GG26279</name>
    <name evidence="8" type="ORF">Dere_GG26279</name>
</gene>
<protein>
    <submittedName>
        <fullName evidence="8">Uncharacterized protein</fullName>
    </submittedName>
</protein>
<keyword evidence="9" id="KW-1185">Reference proteome</keyword>
<dbReference type="AlphaFoldDB" id="A0A0Q5Q4F3"/>
<feature type="region of interest" description="Disordered" evidence="6">
    <location>
        <begin position="1"/>
        <end position="22"/>
    </location>
</feature>
<keyword evidence="3 7" id="KW-0812">Transmembrane</keyword>
<feature type="transmembrane region" description="Helical" evidence="7">
    <location>
        <begin position="34"/>
        <end position="62"/>
    </location>
</feature>
<reference evidence="8 9" key="2">
    <citation type="journal article" date="2008" name="Bioinformatics">
        <title>Assembly reconciliation.</title>
        <authorList>
            <person name="Zimin A.V."/>
            <person name="Smith D.R."/>
            <person name="Sutton G."/>
            <person name="Yorke J.A."/>
        </authorList>
    </citation>
    <scope>NUCLEOTIDE SEQUENCE [LARGE SCALE GENOMIC DNA]</scope>
    <source>
        <strain evidence="8 9">TSC#14021-0224.01</strain>
    </source>
</reference>
<evidence type="ECO:0000256" key="1">
    <source>
        <dbReference type="ARBA" id="ARBA00004141"/>
    </source>
</evidence>
<dbReference type="PANTHER" id="PTHR11119">
    <property type="entry name" value="XANTHINE-URACIL / VITAMIN C PERMEASE FAMILY MEMBER"/>
    <property type="match status" value="1"/>
</dbReference>
<feature type="transmembrane region" description="Helical" evidence="7">
    <location>
        <begin position="99"/>
        <end position="118"/>
    </location>
</feature>
<dbReference type="Pfam" id="PF00860">
    <property type="entry name" value="Xan_ur_permease"/>
    <property type="match status" value="1"/>
</dbReference>
<evidence type="ECO:0000256" key="4">
    <source>
        <dbReference type="ARBA" id="ARBA00022989"/>
    </source>
</evidence>
<reference evidence="8 9" key="1">
    <citation type="journal article" date="2007" name="Nature">
        <title>Evolution of genes and genomes on the Drosophila phylogeny.</title>
        <authorList>
            <consortium name="Drosophila 12 Genomes Consortium"/>
            <person name="Clark A.G."/>
            <person name="Eisen M.B."/>
            <person name="Smith D.R."/>
            <person name="Bergman C.M."/>
            <person name="Oliver B."/>
            <person name="Markow T.A."/>
            <person name="Kaufman T.C."/>
            <person name="Kellis M."/>
            <person name="Gelbart W."/>
            <person name="Iyer V.N."/>
            <person name="Pollard D.A."/>
            <person name="Sackton T.B."/>
            <person name="Larracuente A.M."/>
            <person name="Singh N.D."/>
            <person name="Abad J.P."/>
            <person name="Abt D.N."/>
            <person name="Adryan B."/>
            <person name="Aguade M."/>
            <person name="Akashi H."/>
            <person name="Anderson W.W."/>
            <person name="Aquadro C.F."/>
            <person name="Ardell D.H."/>
            <person name="Arguello R."/>
            <person name="Artieri C.G."/>
            <person name="Barbash D.A."/>
            <person name="Barker D."/>
            <person name="Barsanti P."/>
            <person name="Batterham P."/>
            <person name="Batzoglou S."/>
            <person name="Begun D."/>
            <person name="Bhutkar A."/>
            <person name="Blanco E."/>
            <person name="Bosak S.A."/>
            <person name="Bradley R.K."/>
            <person name="Brand A.D."/>
            <person name="Brent M.R."/>
            <person name="Brooks A.N."/>
            <person name="Brown R.H."/>
            <person name="Butlin R.K."/>
            <person name="Caggese C."/>
            <person name="Calvi B.R."/>
            <person name="Bernardo de Carvalho A."/>
            <person name="Caspi A."/>
            <person name="Castrezana S."/>
            <person name="Celniker S.E."/>
            <person name="Chang J.L."/>
            <person name="Chapple C."/>
            <person name="Chatterji S."/>
            <person name="Chinwalla A."/>
            <person name="Civetta A."/>
            <person name="Clifton S.W."/>
            <person name="Comeron J.M."/>
            <person name="Costello J.C."/>
            <person name="Coyne J.A."/>
            <person name="Daub J."/>
            <person name="David R.G."/>
            <person name="Delcher A.L."/>
            <person name="Delehaunty K."/>
            <person name="Do C.B."/>
            <person name="Ebling H."/>
            <person name="Edwards K."/>
            <person name="Eickbush T."/>
            <person name="Evans J.D."/>
            <person name="Filipski A."/>
            <person name="Findeiss S."/>
            <person name="Freyhult E."/>
            <person name="Fulton L."/>
            <person name="Fulton R."/>
            <person name="Garcia A.C."/>
            <person name="Gardiner A."/>
            <person name="Garfield D.A."/>
            <person name="Garvin B.E."/>
            <person name="Gibson G."/>
            <person name="Gilbert D."/>
            <person name="Gnerre S."/>
            <person name="Godfrey J."/>
            <person name="Good R."/>
            <person name="Gotea V."/>
            <person name="Gravely B."/>
            <person name="Greenberg A.J."/>
            <person name="Griffiths-Jones S."/>
            <person name="Gross S."/>
            <person name="Guigo R."/>
            <person name="Gustafson E.A."/>
            <person name="Haerty W."/>
            <person name="Hahn M.W."/>
            <person name="Halligan D.L."/>
            <person name="Halpern A.L."/>
            <person name="Halter G.M."/>
            <person name="Han M.V."/>
            <person name="Heger A."/>
            <person name="Hillier L."/>
            <person name="Hinrichs A.S."/>
            <person name="Holmes I."/>
            <person name="Hoskins R.A."/>
            <person name="Hubisz M.J."/>
            <person name="Hultmark D."/>
            <person name="Huntley M.A."/>
            <person name="Jaffe D.B."/>
            <person name="Jagadeeshan S."/>
            <person name="Jeck W.R."/>
            <person name="Johnson J."/>
            <person name="Jones C.D."/>
            <person name="Jordan W.C."/>
            <person name="Karpen G.H."/>
            <person name="Kataoka E."/>
            <person name="Keightley P.D."/>
            <person name="Kheradpour P."/>
            <person name="Kirkness E.F."/>
            <person name="Koerich L.B."/>
            <person name="Kristiansen K."/>
            <person name="Kudrna D."/>
            <person name="Kulathinal R.J."/>
            <person name="Kumar S."/>
            <person name="Kwok R."/>
            <person name="Lander E."/>
            <person name="Langley C.H."/>
            <person name="Lapoint R."/>
            <person name="Lazzaro B.P."/>
            <person name="Lee S.J."/>
            <person name="Levesque L."/>
            <person name="Li R."/>
            <person name="Lin C.F."/>
            <person name="Lin M.F."/>
            <person name="Lindblad-Toh K."/>
            <person name="Llopart A."/>
            <person name="Long M."/>
            <person name="Low L."/>
            <person name="Lozovsky E."/>
            <person name="Lu J."/>
            <person name="Luo M."/>
            <person name="Machado C.A."/>
            <person name="Makalowski W."/>
            <person name="Marzo M."/>
            <person name="Matsuda M."/>
            <person name="Matzkin L."/>
            <person name="McAllister B."/>
            <person name="McBride C.S."/>
            <person name="McKernan B."/>
            <person name="McKernan K."/>
            <person name="Mendez-Lago M."/>
            <person name="Minx P."/>
            <person name="Mollenhauer M.U."/>
            <person name="Montooth K."/>
            <person name="Mount S.M."/>
            <person name="Mu X."/>
            <person name="Myers E."/>
            <person name="Negre B."/>
            <person name="Newfeld S."/>
            <person name="Nielsen R."/>
            <person name="Noor M.A."/>
            <person name="O'Grady P."/>
            <person name="Pachter L."/>
            <person name="Papaceit M."/>
            <person name="Parisi M.J."/>
            <person name="Parisi M."/>
            <person name="Parts L."/>
            <person name="Pedersen J.S."/>
            <person name="Pesole G."/>
            <person name="Phillippy A.M."/>
            <person name="Ponting C.P."/>
            <person name="Pop M."/>
            <person name="Porcelli D."/>
            <person name="Powell J.R."/>
            <person name="Prohaska S."/>
            <person name="Pruitt K."/>
            <person name="Puig M."/>
            <person name="Quesneville H."/>
            <person name="Ram K.R."/>
            <person name="Rand D."/>
            <person name="Rasmussen M.D."/>
            <person name="Reed L.K."/>
            <person name="Reenan R."/>
            <person name="Reily A."/>
            <person name="Remington K.A."/>
            <person name="Rieger T.T."/>
            <person name="Ritchie M.G."/>
            <person name="Robin C."/>
            <person name="Rogers Y.H."/>
            <person name="Rohde C."/>
            <person name="Rozas J."/>
            <person name="Rubenfield M.J."/>
            <person name="Ruiz A."/>
            <person name="Russo S."/>
            <person name="Salzberg S.L."/>
            <person name="Sanchez-Gracia A."/>
            <person name="Saranga D.J."/>
            <person name="Sato H."/>
            <person name="Schaeffer S.W."/>
            <person name="Schatz M.C."/>
            <person name="Schlenke T."/>
            <person name="Schwartz R."/>
            <person name="Segarra C."/>
            <person name="Singh R.S."/>
            <person name="Sirot L."/>
            <person name="Sirota M."/>
            <person name="Sisneros N.B."/>
            <person name="Smith C.D."/>
            <person name="Smith T.F."/>
            <person name="Spieth J."/>
            <person name="Stage D.E."/>
            <person name="Stark A."/>
            <person name="Stephan W."/>
            <person name="Strausberg R.L."/>
            <person name="Strempel S."/>
            <person name="Sturgill D."/>
            <person name="Sutton G."/>
            <person name="Sutton G.G."/>
            <person name="Tao W."/>
            <person name="Teichmann S."/>
            <person name="Tobari Y.N."/>
            <person name="Tomimura Y."/>
            <person name="Tsolas J.M."/>
            <person name="Valente V.L."/>
            <person name="Venter E."/>
            <person name="Venter J.C."/>
            <person name="Vicario S."/>
            <person name="Vieira F.G."/>
            <person name="Vilella A.J."/>
            <person name="Villasante A."/>
            <person name="Walenz B."/>
            <person name="Wang J."/>
            <person name="Wasserman M."/>
            <person name="Watts T."/>
            <person name="Wilson D."/>
            <person name="Wilson R.K."/>
            <person name="Wing R.A."/>
            <person name="Wolfner M.F."/>
            <person name="Wong A."/>
            <person name="Wong G.K."/>
            <person name="Wu C.I."/>
            <person name="Wu G."/>
            <person name="Yamamoto D."/>
            <person name="Yang H.P."/>
            <person name="Yang S.P."/>
            <person name="Yorke J.A."/>
            <person name="Yoshida K."/>
            <person name="Zdobnov E."/>
            <person name="Zhang P."/>
            <person name="Zhang Y."/>
            <person name="Zimin A.V."/>
            <person name="Baldwin J."/>
            <person name="Abdouelleil A."/>
            <person name="Abdulkadir J."/>
            <person name="Abebe A."/>
            <person name="Abera B."/>
            <person name="Abreu J."/>
            <person name="Acer S.C."/>
            <person name="Aftuck L."/>
            <person name="Alexander A."/>
            <person name="An P."/>
            <person name="Anderson E."/>
            <person name="Anderson S."/>
            <person name="Arachi H."/>
            <person name="Azer M."/>
            <person name="Bachantsang P."/>
            <person name="Barry A."/>
            <person name="Bayul T."/>
            <person name="Berlin A."/>
            <person name="Bessette D."/>
            <person name="Bloom T."/>
            <person name="Blye J."/>
            <person name="Boguslavskiy L."/>
            <person name="Bonnet C."/>
            <person name="Boukhgalter B."/>
            <person name="Bourzgui I."/>
            <person name="Brown A."/>
            <person name="Cahill P."/>
            <person name="Channer S."/>
            <person name="Cheshatsang Y."/>
            <person name="Chuda L."/>
            <person name="Citroen M."/>
            <person name="Collymore A."/>
            <person name="Cooke P."/>
            <person name="Costello M."/>
            <person name="D'Aco K."/>
            <person name="Daza R."/>
            <person name="De Haan G."/>
            <person name="DeGray S."/>
            <person name="DeMaso C."/>
            <person name="Dhargay N."/>
            <person name="Dooley K."/>
            <person name="Dooley E."/>
            <person name="Doricent M."/>
            <person name="Dorje P."/>
            <person name="Dorjee K."/>
            <person name="Dupes A."/>
            <person name="Elong R."/>
            <person name="Falk J."/>
            <person name="Farina A."/>
            <person name="Faro S."/>
            <person name="Ferguson D."/>
            <person name="Fisher S."/>
            <person name="Foley C.D."/>
            <person name="Franke A."/>
            <person name="Friedrich D."/>
            <person name="Gadbois L."/>
            <person name="Gearin G."/>
            <person name="Gearin C.R."/>
            <person name="Giannoukos G."/>
            <person name="Goode T."/>
            <person name="Graham J."/>
            <person name="Grandbois E."/>
            <person name="Grewal S."/>
            <person name="Gyaltsen K."/>
            <person name="Hafez N."/>
            <person name="Hagos B."/>
            <person name="Hall J."/>
            <person name="Henson C."/>
            <person name="Hollinger A."/>
            <person name="Honan T."/>
            <person name="Huard M.D."/>
            <person name="Hughes L."/>
            <person name="Hurhula B."/>
            <person name="Husby M.E."/>
            <person name="Kamat A."/>
            <person name="Kanga B."/>
            <person name="Kashin S."/>
            <person name="Khazanovich D."/>
            <person name="Kisner P."/>
            <person name="Lance K."/>
            <person name="Lara M."/>
            <person name="Lee W."/>
            <person name="Lennon N."/>
            <person name="Letendre F."/>
            <person name="LeVine R."/>
            <person name="Lipovsky A."/>
            <person name="Liu X."/>
            <person name="Liu J."/>
            <person name="Liu S."/>
            <person name="Lokyitsang T."/>
            <person name="Lokyitsang Y."/>
            <person name="Lubonja R."/>
            <person name="Lui A."/>
            <person name="MacDonald P."/>
            <person name="Magnisalis V."/>
            <person name="Maru K."/>
            <person name="Matthews C."/>
            <person name="McCusker W."/>
            <person name="McDonough S."/>
            <person name="Mehta T."/>
            <person name="Meldrim J."/>
            <person name="Meneus L."/>
            <person name="Mihai O."/>
            <person name="Mihalev A."/>
            <person name="Mihova T."/>
            <person name="Mittelman R."/>
            <person name="Mlenga V."/>
            <person name="Montmayeur A."/>
            <person name="Mulrain L."/>
            <person name="Navidi A."/>
            <person name="Naylor J."/>
            <person name="Negash T."/>
            <person name="Nguyen T."/>
            <person name="Nguyen N."/>
            <person name="Nicol R."/>
            <person name="Norbu C."/>
            <person name="Norbu N."/>
            <person name="Novod N."/>
            <person name="O'Neill B."/>
            <person name="Osman S."/>
            <person name="Markiewicz E."/>
            <person name="Oyono O.L."/>
            <person name="Patti C."/>
            <person name="Phunkhang P."/>
            <person name="Pierre F."/>
            <person name="Priest M."/>
            <person name="Raghuraman S."/>
            <person name="Rege F."/>
            <person name="Reyes R."/>
            <person name="Rise C."/>
            <person name="Rogov P."/>
            <person name="Ross K."/>
            <person name="Ryan E."/>
            <person name="Settipalli S."/>
            <person name="Shea T."/>
            <person name="Sherpa N."/>
            <person name="Shi L."/>
            <person name="Shih D."/>
            <person name="Sparrow T."/>
            <person name="Spaulding J."/>
            <person name="Stalker J."/>
            <person name="Stange-Thomann N."/>
            <person name="Stavropoulos S."/>
            <person name="Stone C."/>
            <person name="Strader C."/>
            <person name="Tesfaye S."/>
            <person name="Thomson T."/>
            <person name="Thoulutsang Y."/>
            <person name="Thoulutsang D."/>
            <person name="Topham K."/>
            <person name="Topping I."/>
            <person name="Tsamla T."/>
            <person name="Vassiliev H."/>
            <person name="Vo A."/>
            <person name="Wangchuk T."/>
            <person name="Wangdi T."/>
            <person name="Weiand M."/>
            <person name="Wilkinson J."/>
            <person name="Wilson A."/>
            <person name="Yadav S."/>
            <person name="Young G."/>
            <person name="Yu Q."/>
            <person name="Zembek L."/>
            <person name="Zhong D."/>
            <person name="Zimmer A."/>
            <person name="Zwirko Z."/>
            <person name="Jaffe D.B."/>
            <person name="Alvarez P."/>
            <person name="Brockman W."/>
            <person name="Butler J."/>
            <person name="Chin C."/>
            <person name="Gnerre S."/>
            <person name="Grabherr M."/>
            <person name="Kleber M."/>
            <person name="Mauceli E."/>
            <person name="MacCallum I."/>
        </authorList>
    </citation>
    <scope>NUCLEOTIDE SEQUENCE [LARGE SCALE GENOMIC DNA]</scope>
    <source>
        <strain evidence="8 9">TSC#14021-0224.01</strain>
    </source>
</reference>
<dbReference type="EMBL" id="CH957571">
    <property type="protein sequence ID" value="KQR94220.1"/>
    <property type="molecule type" value="Genomic_DNA"/>
</dbReference>
<evidence type="ECO:0000256" key="6">
    <source>
        <dbReference type="SAM" id="MobiDB-lite"/>
    </source>
</evidence>
<sequence length="254" mass="27951">TDASKSHSQAANTPPSNEKPKPQLLYAINDNPPWYLSIFLAFQHYLTMIGAIVSIPFILTPALCMSDEDANRGIIISTMIFVTGIVTYFQATWGVRLPIVQGGTISFLVPTLAILALPQWKCPEQAVMDAMNEAEREELWQVRMRELSGAIAVSAMVQVILGYTGLVGKILKYVTPLTIVPTVSLVGLTLFEHAAETASKHWGIAVGTTGMLTLFSQIMSNVSVPILAYRKGHGMEVRQFQLFRLFPVLLTIMI</sequence>
<evidence type="ECO:0000256" key="7">
    <source>
        <dbReference type="SAM" id="Phobius"/>
    </source>
</evidence>
<keyword evidence="4 7" id="KW-1133">Transmembrane helix</keyword>
<dbReference type="InterPro" id="IPR006043">
    <property type="entry name" value="NCS2"/>
</dbReference>
<evidence type="ECO:0000256" key="2">
    <source>
        <dbReference type="ARBA" id="ARBA00008821"/>
    </source>
</evidence>
<feature type="compositionally biased region" description="Polar residues" evidence="6">
    <location>
        <begin position="1"/>
        <end position="16"/>
    </location>
</feature>
<dbReference type="GO" id="GO:0022857">
    <property type="term" value="F:transmembrane transporter activity"/>
    <property type="evidence" value="ECO:0007669"/>
    <property type="project" value="InterPro"/>
</dbReference>
<dbReference type="Proteomes" id="UP000008711">
    <property type="component" value="Unassembled WGS sequence"/>
</dbReference>
<accession>A0A0Q5Q4F3</accession>
<evidence type="ECO:0000256" key="3">
    <source>
        <dbReference type="ARBA" id="ARBA00022692"/>
    </source>
</evidence>
<feature type="non-terminal residue" evidence="8">
    <location>
        <position position="254"/>
    </location>
</feature>
<dbReference type="OrthoDB" id="1641903at2759"/>
<keyword evidence="5 7" id="KW-0472">Membrane</keyword>
<comment type="subcellular location">
    <subcellularLocation>
        <location evidence="1">Membrane</location>
        <topology evidence="1">Multi-pass membrane protein</topology>
    </subcellularLocation>
</comment>
<proteinExistence type="inferred from homology"/>
<feature type="transmembrane region" description="Helical" evidence="7">
    <location>
        <begin position="74"/>
        <end position="93"/>
    </location>
</feature>
<feature type="transmembrane region" description="Helical" evidence="7">
    <location>
        <begin position="173"/>
        <end position="191"/>
    </location>
</feature>
<name>A0A0Q5Q4F3_DROER</name>
<feature type="transmembrane region" description="Helical" evidence="7">
    <location>
        <begin position="147"/>
        <end position="167"/>
    </location>
</feature>
<organism evidence="8 9">
    <name type="scientific">Drosophila erecta</name>
    <name type="common">Fruit fly</name>
    <dbReference type="NCBI Taxonomy" id="7220"/>
    <lineage>
        <taxon>Eukaryota</taxon>
        <taxon>Metazoa</taxon>
        <taxon>Ecdysozoa</taxon>
        <taxon>Arthropoda</taxon>
        <taxon>Hexapoda</taxon>
        <taxon>Insecta</taxon>
        <taxon>Pterygota</taxon>
        <taxon>Neoptera</taxon>
        <taxon>Endopterygota</taxon>
        <taxon>Diptera</taxon>
        <taxon>Brachycera</taxon>
        <taxon>Muscomorpha</taxon>
        <taxon>Ephydroidea</taxon>
        <taxon>Drosophilidae</taxon>
        <taxon>Drosophila</taxon>
        <taxon>Sophophora</taxon>
    </lineage>
</organism>
<evidence type="ECO:0000313" key="8">
    <source>
        <dbReference type="EMBL" id="KQR94220.1"/>
    </source>
</evidence>
<evidence type="ECO:0000313" key="9">
    <source>
        <dbReference type="Proteomes" id="UP000008711"/>
    </source>
</evidence>
<dbReference type="GO" id="GO:0016020">
    <property type="term" value="C:membrane"/>
    <property type="evidence" value="ECO:0007669"/>
    <property type="project" value="UniProtKB-SubCell"/>
</dbReference>